<protein>
    <submittedName>
        <fullName evidence="2">Uncharacterized protein</fullName>
    </submittedName>
</protein>
<reference evidence="2 3" key="1">
    <citation type="submission" date="2013-05" db="EMBL/GenBank/DDBJ databases">
        <title>Draft genome of the parasitic nematode Anyclostoma ceylanicum.</title>
        <authorList>
            <person name="Mitreva M."/>
        </authorList>
    </citation>
    <scope>NUCLEOTIDE SEQUENCE [LARGE SCALE GENOMIC DNA]</scope>
</reference>
<evidence type="ECO:0000256" key="1">
    <source>
        <dbReference type="SAM" id="MobiDB-lite"/>
    </source>
</evidence>
<feature type="compositionally biased region" description="Basic and acidic residues" evidence="1">
    <location>
        <begin position="1"/>
        <end position="11"/>
    </location>
</feature>
<feature type="compositionally biased region" description="Gly residues" evidence="1">
    <location>
        <begin position="136"/>
        <end position="149"/>
    </location>
</feature>
<feature type="compositionally biased region" description="Polar residues" evidence="1">
    <location>
        <begin position="28"/>
        <end position="39"/>
    </location>
</feature>
<feature type="compositionally biased region" description="Polar residues" evidence="1">
    <location>
        <begin position="100"/>
        <end position="111"/>
    </location>
</feature>
<accession>A0A0D6LGI2</accession>
<feature type="non-terminal residue" evidence="2">
    <location>
        <position position="1"/>
    </location>
</feature>
<dbReference type="AlphaFoldDB" id="A0A0D6LGI2"/>
<sequence length="245" mass="25875">SPDSGNYRDHGNGMNGPGGTGFPKPSNPEGNNPGTSNGPGRSDQKTEYIFVFIYPQPYKPGGNGADTSNEHGGLDQKTKYIFVFVYPQPYKPGGNGAGTSNGHEGSGSPDSGNYRDHGNGMNGPGGTGTPNTGNYGDYGNGVNGPGGGAPKQNHHGNRRNDENAPEKMGRLYDQELASYSHNEIKTYSGFTLDSPNLGNHGGHGNGMKEPGRTGSPNFGNHGSRENGMNEPRRMGWFSDQDQMLP</sequence>
<evidence type="ECO:0000313" key="3">
    <source>
        <dbReference type="Proteomes" id="UP000054495"/>
    </source>
</evidence>
<feature type="region of interest" description="Disordered" evidence="1">
    <location>
        <begin position="1"/>
        <end position="73"/>
    </location>
</feature>
<organism evidence="2 3">
    <name type="scientific">Ancylostoma ceylanicum</name>
    <dbReference type="NCBI Taxonomy" id="53326"/>
    <lineage>
        <taxon>Eukaryota</taxon>
        <taxon>Metazoa</taxon>
        <taxon>Ecdysozoa</taxon>
        <taxon>Nematoda</taxon>
        <taxon>Chromadorea</taxon>
        <taxon>Rhabditida</taxon>
        <taxon>Rhabditina</taxon>
        <taxon>Rhabditomorpha</taxon>
        <taxon>Strongyloidea</taxon>
        <taxon>Ancylostomatidae</taxon>
        <taxon>Ancylostomatinae</taxon>
        <taxon>Ancylostoma</taxon>
    </lineage>
</organism>
<evidence type="ECO:0000313" key="2">
    <source>
        <dbReference type="EMBL" id="EPB69036.1"/>
    </source>
</evidence>
<gene>
    <name evidence="2" type="ORF">ANCCEY_11868</name>
</gene>
<proteinExistence type="predicted"/>
<feature type="region of interest" description="Disordered" evidence="1">
    <location>
        <begin position="92"/>
        <end position="166"/>
    </location>
</feature>
<keyword evidence="3" id="KW-1185">Reference proteome</keyword>
<name>A0A0D6LGI2_9BILA</name>
<dbReference type="Proteomes" id="UP000054495">
    <property type="component" value="Unassembled WGS sequence"/>
</dbReference>
<feature type="region of interest" description="Disordered" evidence="1">
    <location>
        <begin position="195"/>
        <end position="245"/>
    </location>
</feature>
<dbReference type="EMBL" id="KE125349">
    <property type="protein sequence ID" value="EPB69036.1"/>
    <property type="molecule type" value="Genomic_DNA"/>
</dbReference>